<protein>
    <submittedName>
        <fullName evidence="2">Uncharacterized protein</fullName>
    </submittedName>
</protein>
<dbReference type="Proteomes" id="UP000627934">
    <property type="component" value="Unassembled WGS sequence"/>
</dbReference>
<feature type="region of interest" description="Disordered" evidence="1">
    <location>
        <begin position="128"/>
        <end position="148"/>
    </location>
</feature>
<feature type="compositionally biased region" description="Polar residues" evidence="1">
    <location>
        <begin position="132"/>
        <end position="141"/>
    </location>
</feature>
<evidence type="ECO:0000313" key="3">
    <source>
        <dbReference type="Proteomes" id="UP000627934"/>
    </source>
</evidence>
<sequence length="148" mass="15481">MMMGVQAERRTQAAKPCGGANLRSHRPQPAADTVSSARQLIVRHVARLLKFQRAFTTCGGSPASNTSLRTAVVRLHPGSATSWRALLGCWSEAVVDRTTPPQNGLLPSVHCAIGLAAAGHARTTRLLPPSKRATSGQQLSAATGGVPV</sequence>
<feature type="region of interest" description="Disordered" evidence="1">
    <location>
        <begin position="1"/>
        <end position="32"/>
    </location>
</feature>
<organism evidence="2 3">
    <name type="scientific">Lasiodiplodia theobromae</name>
    <dbReference type="NCBI Taxonomy" id="45133"/>
    <lineage>
        <taxon>Eukaryota</taxon>
        <taxon>Fungi</taxon>
        <taxon>Dikarya</taxon>
        <taxon>Ascomycota</taxon>
        <taxon>Pezizomycotina</taxon>
        <taxon>Dothideomycetes</taxon>
        <taxon>Dothideomycetes incertae sedis</taxon>
        <taxon>Botryosphaeriales</taxon>
        <taxon>Botryosphaeriaceae</taxon>
        <taxon>Lasiodiplodia</taxon>
    </lineage>
</organism>
<reference evidence="2" key="1">
    <citation type="submission" date="2016-08" db="EMBL/GenBank/DDBJ databases">
        <authorList>
            <person name="Yan J."/>
        </authorList>
    </citation>
    <scope>NUCLEOTIDE SEQUENCE</scope>
    <source>
        <strain evidence="2">CSS-01s</strain>
    </source>
</reference>
<evidence type="ECO:0000256" key="1">
    <source>
        <dbReference type="SAM" id="MobiDB-lite"/>
    </source>
</evidence>
<evidence type="ECO:0000313" key="2">
    <source>
        <dbReference type="EMBL" id="KAF9629898.1"/>
    </source>
</evidence>
<accession>A0A8H7IQ40</accession>
<dbReference type="EMBL" id="MDYX01000037">
    <property type="protein sequence ID" value="KAF9629898.1"/>
    <property type="molecule type" value="Genomic_DNA"/>
</dbReference>
<reference evidence="2" key="2">
    <citation type="journal article" date="2018" name="DNA Res.">
        <title>Comparative genome and transcriptome analyses reveal adaptations to opportunistic infections in woody plant degrading pathogens of Botryosphaeriaceae.</title>
        <authorList>
            <person name="Yan J.Y."/>
            <person name="Zhao W.S."/>
            <person name="Chen Z."/>
            <person name="Xing Q.K."/>
            <person name="Zhang W."/>
            <person name="Chethana K.W.T."/>
            <person name="Xue M.F."/>
            <person name="Xu J.P."/>
            <person name="Phillips A.J.L."/>
            <person name="Wang Y."/>
            <person name="Liu J.H."/>
            <person name="Liu M."/>
            <person name="Zhou Y."/>
            <person name="Jayawardena R.S."/>
            <person name="Manawasinghe I.S."/>
            <person name="Huang J.B."/>
            <person name="Qiao G.H."/>
            <person name="Fu C.Y."/>
            <person name="Guo F.F."/>
            <person name="Dissanayake A.J."/>
            <person name="Peng Y.L."/>
            <person name="Hyde K.D."/>
            <person name="Li X.H."/>
        </authorList>
    </citation>
    <scope>NUCLEOTIDE SEQUENCE</scope>
    <source>
        <strain evidence="2">CSS-01s</strain>
    </source>
</reference>
<name>A0A8H7IQ40_9PEZI</name>
<comment type="caution">
    <text evidence="2">The sequence shown here is derived from an EMBL/GenBank/DDBJ whole genome shotgun (WGS) entry which is preliminary data.</text>
</comment>
<gene>
    <name evidence="2" type="ORF">BFW01_g79</name>
</gene>
<dbReference type="AlphaFoldDB" id="A0A8H7IQ40"/>
<proteinExistence type="predicted"/>